<dbReference type="AlphaFoldDB" id="A0A380U3D4"/>
<dbReference type="PROSITE" id="PS51184">
    <property type="entry name" value="JMJC"/>
    <property type="match status" value="1"/>
</dbReference>
<dbReference type="SUPFAM" id="SSF51197">
    <property type="entry name" value="Clavaminate synthase-like"/>
    <property type="match status" value="1"/>
</dbReference>
<evidence type="ECO:0000256" key="1">
    <source>
        <dbReference type="ARBA" id="ARBA00001954"/>
    </source>
</evidence>
<dbReference type="GO" id="GO:0046872">
    <property type="term" value="F:metal ion binding"/>
    <property type="evidence" value="ECO:0007669"/>
    <property type="project" value="UniProtKB-KW"/>
</dbReference>
<keyword evidence="2" id="KW-0479">Metal-binding</keyword>
<gene>
    <name evidence="5" type="ORF">NCTC4191_01737</name>
</gene>
<evidence type="ECO:0000313" key="5">
    <source>
        <dbReference type="EMBL" id="SUT94915.1"/>
    </source>
</evidence>
<evidence type="ECO:0000256" key="2">
    <source>
        <dbReference type="ARBA" id="ARBA00022723"/>
    </source>
</evidence>
<feature type="domain" description="JmjC" evidence="4">
    <location>
        <begin position="94"/>
        <end position="239"/>
    </location>
</feature>
<dbReference type="Proteomes" id="UP000254253">
    <property type="component" value="Unassembled WGS sequence"/>
</dbReference>
<proteinExistence type="predicted"/>
<dbReference type="Pfam" id="PF08007">
    <property type="entry name" value="JmjC_2"/>
    <property type="match status" value="1"/>
</dbReference>
<reference evidence="5 6" key="1">
    <citation type="submission" date="2018-06" db="EMBL/GenBank/DDBJ databases">
        <authorList>
            <consortium name="Pathogen Informatics"/>
            <person name="Doyle S."/>
        </authorList>
    </citation>
    <scope>NUCLEOTIDE SEQUENCE [LARGE SCALE GENOMIC DNA]</scope>
    <source>
        <strain evidence="5 6">NCTC4191</strain>
    </source>
</reference>
<dbReference type="Gene3D" id="2.60.120.650">
    <property type="entry name" value="Cupin"/>
    <property type="match status" value="1"/>
</dbReference>
<dbReference type="SMART" id="SM00558">
    <property type="entry name" value="JmjC"/>
    <property type="match status" value="1"/>
</dbReference>
<keyword evidence="6" id="KW-1185">Reference proteome</keyword>
<name>A0A380U3D4_ACTLI</name>
<evidence type="ECO:0000256" key="3">
    <source>
        <dbReference type="ARBA" id="ARBA00023004"/>
    </source>
</evidence>
<dbReference type="PANTHER" id="PTHR13096">
    <property type="entry name" value="MINA53 MYC INDUCED NUCLEAR ANTIGEN"/>
    <property type="match status" value="1"/>
</dbReference>
<comment type="cofactor">
    <cofactor evidence="1">
        <name>Fe(2+)</name>
        <dbReference type="ChEBI" id="CHEBI:29033"/>
    </cofactor>
</comment>
<keyword evidence="3" id="KW-0408">Iron</keyword>
<dbReference type="InterPro" id="IPR039994">
    <property type="entry name" value="NO66-like"/>
</dbReference>
<evidence type="ECO:0000259" key="4">
    <source>
        <dbReference type="PROSITE" id="PS51184"/>
    </source>
</evidence>
<dbReference type="PANTHER" id="PTHR13096:SF8">
    <property type="entry name" value="RIBOSOMAL OXYGENASE 1"/>
    <property type="match status" value="1"/>
</dbReference>
<dbReference type="InterPro" id="IPR003347">
    <property type="entry name" value="JmjC_dom"/>
</dbReference>
<dbReference type="EMBL" id="UFRN01000002">
    <property type="protein sequence ID" value="SUT94915.1"/>
    <property type="molecule type" value="Genomic_DNA"/>
</dbReference>
<evidence type="ECO:0000313" key="6">
    <source>
        <dbReference type="Proteomes" id="UP000254253"/>
    </source>
</evidence>
<organism evidence="5 6">
    <name type="scientific">Actinobacillus lignieresii</name>
    <dbReference type="NCBI Taxonomy" id="720"/>
    <lineage>
        <taxon>Bacteria</taxon>
        <taxon>Pseudomonadati</taxon>
        <taxon>Pseudomonadota</taxon>
        <taxon>Gammaproteobacteria</taxon>
        <taxon>Pasteurellales</taxon>
        <taxon>Pasteurellaceae</taxon>
        <taxon>Actinobacillus</taxon>
    </lineage>
</organism>
<dbReference type="RefSeq" id="WP_220326212.1">
    <property type="nucleotide sequence ID" value="NZ_UFRN01000002.1"/>
</dbReference>
<protein>
    <submittedName>
        <fullName evidence="5">Cupin superfamily protein</fullName>
    </submittedName>
</protein>
<accession>A0A380U3D4</accession>
<sequence>MKIHFPISYQEFIDNYFEKKPLLMKNAVNQNELLSWKDINEILPRCNLISEDAVKLMYQGKRLNKEYYLEEYDDLGTIRYKFHEENLYSFLRDGATLVANGLVNEPSIDTFSQEIAQFTGCHIFSSLYIAFNTQRSFKSHWDSRDIFAIQMQGKKHWVVHSPTFKNPLFMHRSKDMPEYEPDLNNIYMDIVLEAGDILYLPRGWWHDPIPVGEETVHLAIGIFPAYTNNYLTWIAQNIVEKEIARASLLYYERDQELLEQLALQTAEYIRDKENYSKFIENFYGKKRIEKPLKLEILGNYQHESIINNQRISLNIKNHYFNYGNKIISNGYAISIDEEFSKIIQLLKQGNEVTLGNILNNVSKDKREKLSELIWKLSYIGILKLI</sequence>